<organism evidence="2 3">
    <name type="scientific">Pararge aegeria aegeria</name>
    <dbReference type="NCBI Taxonomy" id="348720"/>
    <lineage>
        <taxon>Eukaryota</taxon>
        <taxon>Metazoa</taxon>
        <taxon>Ecdysozoa</taxon>
        <taxon>Arthropoda</taxon>
        <taxon>Hexapoda</taxon>
        <taxon>Insecta</taxon>
        <taxon>Pterygota</taxon>
        <taxon>Neoptera</taxon>
        <taxon>Endopterygota</taxon>
        <taxon>Lepidoptera</taxon>
        <taxon>Glossata</taxon>
        <taxon>Ditrysia</taxon>
        <taxon>Papilionoidea</taxon>
        <taxon>Nymphalidae</taxon>
        <taxon>Satyrinae</taxon>
        <taxon>Satyrini</taxon>
        <taxon>Parargina</taxon>
        <taxon>Pararge</taxon>
    </lineage>
</organism>
<evidence type="ECO:0000313" key="3">
    <source>
        <dbReference type="Proteomes" id="UP000838756"/>
    </source>
</evidence>
<reference evidence="2" key="1">
    <citation type="submission" date="2022-03" db="EMBL/GenBank/DDBJ databases">
        <authorList>
            <person name="Lindestad O."/>
        </authorList>
    </citation>
    <scope>NUCLEOTIDE SEQUENCE</scope>
</reference>
<dbReference type="EMBL" id="CAKXAJ010025761">
    <property type="protein sequence ID" value="CAH2243633.1"/>
    <property type="molecule type" value="Genomic_DNA"/>
</dbReference>
<protein>
    <submittedName>
        <fullName evidence="2">Jg23558 protein</fullName>
    </submittedName>
</protein>
<feature type="region of interest" description="Disordered" evidence="1">
    <location>
        <begin position="56"/>
        <end position="126"/>
    </location>
</feature>
<accession>A0A8S4S196</accession>
<dbReference type="AlphaFoldDB" id="A0A8S4S196"/>
<evidence type="ECO:0000256" key="1">
    <source>
        <dbReference type="SAM" id="MobiDB-lite"/>
    </source>
</evidence>
<gene>
    <name evidence="2" type="primary">jg23558</name>
    <name evidence="2" type="ORF">PAEG_LOCUS19737</name>
</gene>
<comment type="caution">
    <text evidence="2">The sequence shown here is derived from an EMBL/GenBank/DDBJ whole genome shotgun (WGS) entry which is preliminary data.</text>
</comment>
<name>A0A8S4S196_9NEOP</name>
<dbReference type="Proteomes" id="UP000838756">
    <property type="component" value="Unassembled WGS sequence"/>
</dbReference>
<evidence type="ECO:0000313" key="2">
    <source>
        <dbReference type="EMBL" id="CAH2243633.1"/>
    </source>
</evidence>
<keyword evidence="3" id="KW-1185">Reference proteome</keyword>
<proteinExistence type="predicted"/>
<sequence length="126" mass="14112">MTDIRTVQKVALSLHSESLPSNIGEEVTTVVYTLNLRVDSPLPRYCTRWRRLGQILGPKRPAPDLPLSALSPQQAAPSWRHRHLQTTGLCPASLPYKDPGPSSLQYKSPKTKNLDLSNEEPLIFQE</sequence>